<dbReference type="CDD" id="cd04301">
    <property type="entry name" value="NAT_SF"/>
    <property type="match status" value="1"/>
</dbReference>
<dbReference type="AlphaFoldDB" id="A0A3S9B5N0"/>
<dbReference type="OrthoDB" id="7959761at2"/>
<dbReference type="Pfam" id="PF00583">
    <property type="entry name" value="Acetyltransf_1"/>
    <property type="match status" value="1"/>
</dbReference>
<evidence type="ECO:0000313" key="3">
    <source>
        <dbReference type="Proteomes" id="UP000268192"/>
    </source>
</evidence>
<dbReference type="GO" id="GO:0016747">
    <property type="term" value="F:acyltransferase activity, transferring groups other than amino-acyl groups"/>
    <property type="evidence" value="ECO:0007669"/>
    <property type="project" value="InterPro"/>
</dbReference>
<accession>A0A3S9B5N0</accession>
<dbReference type="PROSITE" id="PS51186">
    <property type="entry name" value="GNAT"/>
    <property type="match status" value="1"/>
</dbReference>
<keyword evidence="3" id="KW-1185">Reference proteome</keyword>
<dbReference type="SUPFAM" id="SSF55729">
    <property type="entry name" value="Acyl-CoA N-acyltransferases (Nat)"/>
    <property type="match status" value="1"/>
</dbReference>
<dbReference type="Proteomes" id="UP000268192">
    <property type="component" value="Chromosome"/>
</dbReference>
<evidence type="ECO:0000313" key="2">
    <source>
        <dbReference type="EMBL" id="AZN72249.1"/>
    </source>
</evidence>
<dbReference type="Gene3D" id="3.40.630.30">
    <property type="match status" value="1"/>
</dbReference>
<organism evidence="2 3">
    <name type="scientific">Georhizobium profundi</name>
    <dbReference type="NCBI Taxonomy" id="2341112"/>
    <lineage>
        <taxon>Bacteria</taxon>
        <taxon>Pseudomonadati</taxon>
        <taxon>Pseudomonadota</taxon>
        <taxon>Alphaproteobacteria</taxon>
        <taxon>Hyphomicrobiales</taxon>
        <taxon>Rhizobiaceae</taxon>
        <taxon>Georhizobium</taxon>
    </lineage>
</organism>
<evidence type="ECO:0000259" key="1">
    <source>
        <dbReference type="PROSITE" id="PS51186"/>
    </source>
</evidence>
<protein>
    <submittedName>
        <fullName evidence="2">GNAT family N-acetyltransferase</fullName>
    </submittedName>
</protein>
<proteinExistence type="predicted"/>
<dbReference type="RefSeq" id="WP_126010567.1">
    <property type="nucleotide sequence ID" value="NZ_CP032509.1"/>
</dbReference>
<feature type="domain" description="N-acetyltransferase" evidence="1">
    <location>
        <begin position="1"/>
        <end position="144"/>
    </location>
</feature>
<sequence>MIREARIEDRLAVVAMLKRFHAAADLPFHFSPAHAERQFLAYQAAPDRLCLVTEGDDRPVGVLMAHAVEHPFSGIRMAGELCWWIDPAHRGHSARSMVAAYERWAVEQGCAIISLAGLGSDPKPTALYQRLGYQPAELHFSKTL</sequence>
<dbReference type="InterPro" id="IPR016181">
    <property type="entry name" value="Acyl_CoA_acyltransferase"/>
</dbReference>
<reference evidence="2 3" key="1">
    <citation type="submission" date="2018-09" db="EMBL/GenBank/DDBJ databases">
        <title>Marinorhizobium profundi gen. nov., sp. nov., isolated from a deep-sea sediment sample from the New Britain Trench and proposal of Marinorhizobiaceae fam. nov. in the order Rhizobiales of the class Alphaproteobacteria.</title>
        <authorList>
            <person name="Cao J."/>
        </authorList>
    </citation>
    <scope>NUCLEOTIDE SEQUENCE [LARGE SCALE GENOMIC DNA]</scope>
    <source>
        <strain evidence="2 3">WS11</strain>
    </source>
</reference>
<gene>
    <name evidence="2" type="ORF">D5400_14050</name>
</gene>
<keyword evidence="2" id="KW-0808">Transferase</keyword>
<dbReference type="InterPro" id="IPR000182">
    <property type="entry name" value="GNAT_dom"/>
</dbReference>
<dbReference type="EMBL" id="CP032509">
    <property type="protein sequence ID" value="AZN72249.1"/>
    <property type="molecule type" value="Genomic_DNA"/>
</dbReference>
<name>A0A3S9B5N0_9HYPH</name>
<dbReference type="KEGG" id="abaw:D5400_14050"/>